<keyword evidence="1" id="KW-1133">Transmembrane helix</keyword>
<evidence type="ECO:0000256" key="1">
    <source>
        <dbReference type="SAM" id="Phobius"/>
    </source>
</evidence>
<protein>
    <submittedName>
        <fullName evidence="2">Uncharacterized protein</fullName>
    </submittedName>
</protein>
<sequence length="185" mass="19135">MDNEWFRALGLPPARGVVGFAARLVSGRCRDLAHQKPAPLHGPRWLPLGIVVPALLLAAPLVVADRLREQVSGRPGGVRQLVSGRLGGPGHFLGHPAGGEGHPVGPLRPVVRRSAVGLDHRDAAVDPAHDPRGLAAVPLGTGRVLRVGILPAAVVLGVGTDPGRLSKEPEVLDAALRYLAAAIGP</sequence>
<proteinExistence type="predicted"/>
<accession>A0A448ZJM3</accession>
<keyword evidence="3" id="KW-1185">Reference proteome</keyword>
<evidence type="ECO:0000313" key="3">
    <source>
        <dbReference type="Proteomes" id="UP000291116"/>
    </source>
</evidence>
<gene>
    <name evidence="2" type="ORF">PSNMU_V1.4_AUG-EV-PASAV3_0091450</name>
</gene>
<organism evidence="2 3">
    <name type="scientific">Pseudo-nitzschia multistriata</name>
    <dbReference type="NCBI Taxonomy" id="183589"/>
    <lineage>
        <taxon>Eukaryota</taxon>
        <taxon>Sar</taxon>
        <taxon>Stramenopiles</taxon>
        <taxon>Ochrophyta</taxon>
        <taxon>Bacillariophyta</taxon>
        <taxon>Bacillariophyceae</taxon>
        <taxon>Bacillariophycidae</taxon>
        <taxon>Bacillariales</taxon>
        <taxon>Bacillariaceae</taxon>
        <taxon>Pseudo-nitzschia</taxon>
    </lineage>
</organism>
<evidence type="ECO:0000313" key="2">
    <source>
        <dbReference type="EMBL" id="VEU42191.1"/>
    </source>
</evidence>
<dbReference type="Proteomes" id="UP000291116">
    <property type="component" value="Unassembled WGS sequence"/>
</dbReference>
<feature type="transmembrane region" description="Helical" evidence="1">
    <location>
        <begin position="45"/>
        <end position="64"/>
    </location>
</feature>
<reference evidence="2 3" key="1">
    <citation type="submission" date="2019-01" db="EMBL/GenBank/DDBJ databases">
        <authorList>
            <person name="Ferrante I. M."/>
        </authorList>
    </citation>
    <scope>NUCLEOTIDE SEQUENCE [LARGE SCALE GENOMIC DNA]</scope>
    <source>
        <strain evidence="2 3">B856</strain>
    </source>
</reference>
<keyword evidence="1" id="KW-0812">Transmembrane</keyword>
<dbReference type="EMBL" id="CAACVS010000419">
    <property type="protein sequence ID" value="VEU42191.1"/>
    <property type="molecule type" value="Genomic_DNA"/>
</dbReference>
<name>A0A448ZJM3_9STRA</name>
<keyword evidence="1" id="KW-0472">Membrane</keyword>
<dbReference type="AlphaFoldDB" id="A0A448ZJM3"/>